<accession>A0A4S8MAT1</accession>
<protein>
    <recommendedName>
        <fullName evidence="1">AMP-dependent synthetase/ligase domain-containing protein</fullName>
    </recommendedName>
</protein>
<dbReference type="Gene3D" id="3.40.50.12780">
    <property type="entry name" value="N-terminal domain of ligase-like"/>
    <property type="match status" value="1"/>
</dbReference>
<evidence type="ECO:0000313" key="3">
    <source>
        <dbReference type="Proteomes" id="UP000297245"/>
    </source>
</evidence>
<dbReference type="InterPro" id="IPR042099">
    <property type="entry name" value="ANL_N_sf"/>
</dbReference>
<dbReference type="EMBL" id="ML179121">
    <property type="protein sequence ID" value="THU99331.1"/>
    <property type="molecule type" value="Genomic_DNA"/>
</dbReference>
<dbReference type="Pfam" id="PF00501">
    <property type="entry name" value="AMP-binding"/>
    <property type="match status" value="1"/>
</dbReference>
<dbReference type="OrthoDB" id="1700726at2759"/>
<dbReference type="AlphaFoldDB" id="A0A4S8MAT1"/>
<sequence>MAPANIADYLVTDDLTLLLGLIAATVFLLHTFNKPQPLVHPILLGRQSDVARVRNPGESAVYRNYGTGLISRFPLRPGKEVHILADFVRSDHDLPRTLWNTKITNATLQDRVAAVGTGFIRLAGLQPGESNVLLFLNDCIEFLISDLALASHSIPSFTLTTSQLLSPVLESHPPSAIITNAELLPSLLELIYDGGENTQKYTIIVVGEPSAHAMASVASKIRVLRWDEVEREGNKVEKILSPIPKPQDVFTVSFYANGNGQIQGAQFTHANLTAGVAAINSMFPAAQALSRLDTIVSGHSLSTAYGRAVAYSAIYEGTSFATLHSSKLFRGDEATIKYDVTDVLSIKKFPIPSPTILFIKPGHLESLVDAILREAKKSFFLNSFAWRHKLAGISEGFVTKDSLWDRLVYDGARARVIGEGAGTVRAVVVSDGTLRASILTPARVALSCPIINTYTHPLVAAPILASHPLDLQSFPPSSEKESAASGPPSVNVEAKVVGISDDAVEAGGDPEGSLLIRGPPVGKLGGVEESYVDVQKLEEEEGWAATGARAIIQTNGSFKLLA</sequence>
<dbReference type="PANTHER" id="PTHR43272:SF11">
    <property type="entry name" value="AMP-DEPENDENT SYNTHETASE_LIGASE DOMAIN-CONTAINING PROTEIN"/>
    <property type="match status" value="1"/>
</dbReference>
<evidence type="ECO:0000313" key="2">
    <source>
        <dbReference type="EMBL" id="THU99331.1"/>
    </source>
</evidence>
<dbReference type="Proteomes" id="UP000297245">
    <property type="component" value="Unassembled WGS sequence"/>
</dbReference>
<name>A0A4S8MAT1_DENBC</name>
<organism evidence="2 3">
    <name type="scientific">Dendrothele bispora (strain CBS 962.96)</name>
    <dbReference type="NCBI Taxonomy" id="1314807"/>
    <lineage>
        <taxon>Eukaryota</taxon>
        <taxon>Fungi</taxon>
        <taxon>Dikarya</taxon>
        <taxon>Basidiomycota</taxon>
        <taxon>Agaricomycotina</taxon>
        <taxon>Agaricomycetes</taxon>
        <taxon>Agaricomycetidae</taxon>
        <taxon>Agaricales</taxon>
        <taxon>Agaricales incertae sedis</taxon>
        <taxon>Dendrothele</taxon>
    </lineage>
</organism>
<dbReference type="GO" id="GO:0016020">
    <property type="term" value="C:membrane"/>
    <property type="evidence" value="ECO:0007669"/>
    <property type="project" value="TreeGrafter"/>
</dbReference>
<dbReference type="SUPFAM" id="SSF56801">
    <property type="entry name" value="Acetyl-CoA synthetase-like"/>
    <property type="match status" value="1"/>
</dbReference>
<reference evidence="2 3" key="1">
    <citation type="journal article" date="2019" name="Nat. Ecol. Evol.">
        <title>Megaphylogeny resolves global patterns of mushroom evolution.</title>
        <authorList>
            <person name="Varga T."/>
            <person name="Krizsan K."/>
            <person name="Foldi C."/>
            <person name="Dima B."/>
            <person name="Sanchez-Garcia M."/>
            <person name="Sanchez-Ramirez S."/>
            <person name="Szollosi G.J."/>
            <person name="Szarkandi J.G."/>
            <person name="Papp V."/>
            <person name="Albert L."/>
            <person name="Andreopoulos W."/>
            <person name="Angelini C."/>
            <person name="Antonin V."/>
            <person name="Barry K.W."/>
            <person name="Bougher N.L."/>
            <person name="Buchanan P."/>
            <person name="Buyck B."/>
            <person name="Bense V."/>
            <person name="Catcheside P."/>
            <person name="Chovatia M."/>
            <person name="Cooper J."/>
            <person name="Damon W."/>
            <person name="Desjardin D."/>
            <person name="Finy P."/>
            <person name="Geml J."/>
            <person name="Haridas S."/>
            <person name="Hughes K."/>
            <person name="Justo A."/>
            <person name="Karasinski D."/>
            <person name="Kautmanova I."/>
            <person name="Kiss B."/>
            <person name="Kocsube S."/>
            <person name="Kotiranta H."/>
            <person name="LaButti K.M."/>
            <person name="Lechner B.E."/>
            <person name="Liimatainen K."/>
            <person name="Lipzen A."/>
            <person name="Lukacs Z."/>
            <person name="Mihaltcheva S."/>
            <person name="Morgado L.N."/>
            <person name="Niskanen T."/>
            <person name="Noordeloos M.E."/>
            <person name="Ohm R.A."/>
            <person name="Ortiz-Santana B."/>
            <person name="Ovrebo C."/>
            <person name="Racz N."/>
            <person name="Riley R."/>
            <person name="Savchenko A."/>
            <person name="Shiryaev A."/>
            <person name="Soop K."/>
            <person name="Spirin V."/>
            <person name="Szebenyi C."/>
            <person name="Tomsovsky M."/>
            <person name="Tulloss R.E."/>
            <person name="Uehling J."/>
            <person name="Grigoriev I.V."/>
            <person name="Vagvolgyi C."/>
            <person name="Papp T."/>
            <person name="Martin F.M."/>
            <person name="Miettinen O."/>
            <person name="Hibbett D.S."/>
            <person name="Nagy L.G."/>
        </authorList>
    </citation>
    <scope>NUCLEOTIDE SEQUENCE [LARGE SCALE GENOMIC DNA]</scope>
    <source>
        <strain evidence="2 3">CBS 962.96</strain>
    </source>
</reference>
<dbReference type="InterPro" id="IPR000873">
    <property type="entry name" value="AMP-dep_synth/lig_dom"/>
</dbReference>
<dbReference type="PANTHER" id="PTHR43272">
    <property type="entry name" value="LONG-CHAIN-FATTY-ACID--COA LIGASE"/>
    <property type="match status" value="1"/>
</dbReference>
<proteinExistence type="predicted"/>
<keyword evidence="3" id="KW-1185">Reference proteome</keyword>
<gene>
    <name evidence="2" type="ORF">K435DRAFT_751914</name>
</gene>
<evidence type="ECO:0000259" key="1">
    <source>
        <dbReference type="Pfam" id="PF00501"/>
    </source>
</evidence>
<dbReference type="GO" id="GO:0004467">
    <property type="term" value="F:long-chain fatty acid-CoA ligase activity"/>
    <property type="evidence" value="ECO:0007669"/>
    <property type="project" value="TreeGrafter"/>
</dbReference>
<dbReference type="GO" id="GO:0005783">
    <property type="term" value="C:endoplasmic reticulum"/>
    <property type="evidence" value="ECO:0007669"/>
    <property type="project" value="TreeGrafter"/>
</dbReference>
<feature type="domain" description="AMP-dependent synthetase/ligase" evidence="1">
    <location>
        <begin position="100"/>
        <end position="521"/>
    </location>
</feature>